<dbReference type="InterPro" id="IPR012337">
    <property type="entry name" value="RNaseH-like_sf"/>
</dbReference>
<dbReference type="Pfam" id="PF13456">
    <property type="entry name" value="RVT_3"/>
    <property type="match status" value="1"/>
</dbReference>
<evidence type="ECO:0000313" key="3">
    <source>
        <dbReference type="Proteomes" id="UP001231189"/>
    </source>
</evidence>
<gene>
    <name evidence="2" type="ORF">QYE76_069367</name>
</gene>
<evidence type="ECO:0000259" key="1">
    <source>
        <dbReference type="Pfam" id="PF13456"/>
    </source>
</evidence>
<proteinExistence type="predicted"/>
<dbReference type="InterPro" id="IPR002156">
    <property type="entry name" value="RNaseH_domain"/>
</dbReference>
<dbReference type="InterPro" id="IPR044730">
    <property type="entry name" value="RNase_H-like_dom_plant"/>
</dbReference>
<reference evidence="2" key="1">
    <citation type="submission" date="2023-07" db="EMBL/GenBank/DDBJ databases">
        <title>A chromosome-level genome assembly of Lolium multiflorum.</title>
        <authorList>
            <person name="Chen Y."/>
            <person name="Copetti D."/>
            <person name="Kolliker R."/>
            <person name="Studer B."/>
        </authorList>
    </citation>
    <scope>NUCLEOTIDE SEQUENCE</scope>
    <source>
        <strain evidence="2">02402/16</strain>
        <tissue evidence="2">Leaf</tissue>
    </source>
</reference>
<dbReference type="Proteomes" id="UP001231189">
    <property type="component" value="Unassembled WGS sequence"/>
</dbReference>
<dbReference type="InterPro" id="IPR052929">
    <property type="entry name" value="RNase_H-like_EbsB-rel"/>
</dbReference>
<dbReference type="PANTHER" id="PTHR47074:SF73">
    <property type="entry name" value="OS04G0448401 PROTEIN"/>
    <property type="match status" value="1"/>
</dbReference>
<dbReference type="EMBL" id="JAUUTY010000004">
    <property type="protein sequence ID" value="KAK1651562.1"/>
    <property type="molecule type" value="Genomic_DNA"/>
</dbReference>
<dbReference type="SUPFAM" id="SSF53098">
    <property type="entry name" value="Ribonuclease H-like"/>
    <property type="match status" value="1"/>
</dbReference>
<name>A0AAD8SG66_LOLMU</name>
<protein>
    <recommendedName>
        <fullName evidence="1">RNase H type-1 domain-containing protein</fullName>
    </recommendedName>
</protein>
<dbReference type="GO" id="GO:0003676">
    <property type="term" value="F:nucleic acid binding"/>
    <property type="evidence" value="ECO:0007669"/>
    <property type="project" value="InterPro"/>
</dbReference>
<dbReference type="Gene3D" id="3.30.420.10">
    <property type="entry name" value="Ribonuclease H-like superfamily/Ribonuclease H"/>
    <property type="match status" value="1"/>
</dbReference>
<dbReference type="InterPro" id="IPR036397">
    <property type="entry name" value="RNaseH_sf"/>
</dbReference>
<sequence>MVRGGRMASGFCWAFLLGVGFVGHVLQGVFVGASTRVIDGVFDPAILEAMACAEGLSLAQDLQLQRICLASDCLEVVQSVMASSMGKYGIIIKEIKARKAAFDEVQICHEGRKNNTEAHMLARNAVSDVVGRRLWLLNPPDHVPHTISFDE</sequence>
<dbReference type="PANTHER" id="PTHR47074">
    <property type="entry name" value="BNAC02G40300D PROTEIN"/>
    <property type="match status" value="1"/>
</dbReference>
<keyword evidence="3" id="KW-1185">Reference proteome</keyword>
<organism evidence="2 3">
    <name type="scientific">Lolium multiflorum</name>
    <name type="common">Italian ryegrass</name>
    <name type="synonym">Lolium perenne subsp. multiflorum</name>
    <dbReference type="NCBI Taxonomy" id="4521"/>
    <lineage>
        <taxon>Eukaryota</taxon>
        <taxon>Viridiplantae</taxon>
        <taxon>Streptophyta</taxon>
        <taxon>Embryophyta</taxon>
        <taxon>Tracheophyta</taxon>
        <taxon>Spermatophyta</taxon>
        <taxon>Magnoliopsida</taxon>
        <taxon>Liliopsida</taxon>
        <taxon>Poales</taxon>
        <taxon>Poaceae</taxon>
        <taxon>BOP clade</taxon>
        <taxon>Pooideae</taxon>
        <taxon>Poodae</taxon>
        <taxon>Poeae</taxon>
        <taxon>Poeae Chloroplast Group 2 (Poeae type)</taxon>
        <taxon>Loliodinae</taxon>
        <taxon>Loliinae</taxon>
        <taxon>Lolium</taxon>
    </lineage>
</organism>
<dbReference type="CDD" id="cd06222">
    <property type="entry name" value="RNase_H_like"/>
    <property type="match status" value="1"/>
</dbReference>
<accession>A0AAD8SG66</accession>
<evidence type="ECO:0000313" key="2">
    <source>
        <dbReference type="EMBL" id="KAK1651562.1"/>
    </source>
</evidence>
<dbReference type="AlphaFoldDB" id="A0AAD8SG66"/>
<comment type="caution">
    <text evidence="2">The sequence shown here is derived from an EMBL/GenBank/DDBJ whole genome shotgun (WGS) entry which is preliminary data.</text>
</comment>
<feature type="domain" description="RNase H type-1" evidence="1">
    <location>
        <begin position="27"/>
        <end position="125"/>
    </location>
</feature>
<dbReference type="GO" id="GO:0004523">
    <property type="term" value="F:RNA-DNA hybrid ribonuclease activity"/>
    <property type="evidence" value="ECO:0007669"/>
    <property type="project" value="InterPro"/>
</dbReference>